<protein>
    <submittedName>
        <fullName evidence="6">LysR family transcriptional regulator</fullName>
    </submittedName>
</protein>
<dbReference type="InterPro" id="IPR005119">
    <property type="entry name" value="LysR_subst-bd"/>
</dbReference>
<dbReference type="InterPro" id="IPR036388">
    <property type="entry name" value="WH-like_DNA-bd_sf"/>
</dbReference>
<dbReference type="AlphaFoldDB" id="A0A5B8UB50"/>
<sequence length="344" mass="35160">MTCRRIVPACPMPACSATTPVDGSRKLPFMITADGIRAAVPDVRRLRVLRAVAEHGSFAAAAAELRYTPSAVSQQIAALERECGAVLVDRGPRGARLTQAGAVLDRHAALVLGQLAAARAELDDLARVRGGSLRLAAFESAWTALVPAAVAGFRERHPEVRLHLAEEDPVPAVAAVRAGGCDLAVVFEPNALDAAALQGLQRTAVARDPLWAVLPAGHRLAGAARVPLAALEGEPWVAPTAFCAGVVRAACRDAGFEPDIVFSSADYGAVQGFVAAGAGVALVPYLALTGNARVAARPLTGPPPARTLAAITAADGPRPATATAMLDVLCAAAATLVAAARAQS</sequence>
<dbReference type="SUPFAM" id="SSF46785">
    <property type="entry name" value="Winged helix' DNA-binding domain"/>
    <property type="match status" value="1"/>
</dbReference>
<dbReference type="OrthoDB" id="3673085at2"/>
<dbReference type="GO" id="GO:0003700">
    <property type="term" value="F:DNA-binding transcription factor activity"/>
    <property type="evidence" value="ECO:0007669"/>
    <property type="project" value="InterPro"/>
</dbReference>
<dbReference type="InterPro" id="IPR000847">
    <property type="entry name" value="LysR_HTH_N"/>
</dbReference>
<accession>A0A5B8UB50</accession>
<dbReference type="FunFam" id="1.10.10.10:FF:000001">
    <property type="entry name" value="LysR family transcriptional regulator"/>
    <property type="match status" value="1"/>
</dbReference>
<dbReference type="EMBL" id="CP042430">
    <property type="protein sequence ID" value="QEC50048.1"/>
    <property type="molecule type" value="Genomic_DNA"/>
</dbReference>
<dbReference type="CDD" id="cd08423">
    <property type="entry name" value="PBP2_LTTR_like_6"/>
    <property type="match status" value="1"/>
</dbReference>
<dbReference type="KEGG" id="bsol:FSW04_22385"/>
<keyword evidence="2" id="KW-0805">Transcription regulation</keyword>
<evidence type="ECO:0000256" key="4">
    <source>
        <dbReference type="ARBA" id="ARBA00023163"/>
    </source>
</evidence>
<dbReference type="SUPFAM" id="SSF53850">
    <property type="entry name" value="Periplasmic binding protein-like II"/>
    <property type="match status" value="1"/>
</dbReference>
<dbReference type="Proteomes" id="UP000321805">
    <property type="component" value="Chromosome"/>
</dbReference>
<gene>
    <name evidence="6" type="ORF">FSW04_22385</name>
</gene>
<dbReference type="GO" id="GO:0003677">
    <property type="term" value="F:DNA binding"/>
    <property type="evidence" value="ECO:0007669"/>
    <property type="project" value="UniProtKB-KW"/>
</dbReference>
<dbReference type="GO" id="GO:0032993">
    <property type="term" value="C:protein-DNA complex"/>
    <property type="evidence" value="ECO:0007669"/>
    <property type="project" value="TreeGrafter"/>
</dbReference>
<evidence type="ECO:0000259" key="5">
    <source>
        <dbReference type="PROSITE" id="PS50931"/>
    </source>
</evidence>
<evidence type="ECO:0000313" key="6">
    <source>
        <dbReference type="EMBL" id="QEC50048.1"/>
    </source>
</evidence>
<dbReference type="PROSITE" id="PS50931">
    <property type="entry name" value="HTH_LYSR"/>
    <property type="match status" value="1"/>
</dbReference>
<dbReference type="Pfam" id="PF00126">
    <property type="entry name" value="HTH_1"/>
    <property type="match status" value="1"/>
</dbReference>
<dbReference type="PANTHER" id="PTHR30346">
    <property type="entry name" value="TRANSCRIPTIONAL DUAL REGULATOR HCAR-RELATED"/>
    <property type="match status" value="1"/>
</dbReference>
<dbReference type="Pfam" id="PF03466">
    <property type="entry name" value="LysR_substrate"/>
    <property type="match status" value="1"/>
</dbReference>
<keyword evidence="4" id="KW-0804">Transcription</keyword>
<dbReference type="Gene3D" id="3.40.190.10">
    <property type="entry name" value="Periplasmic binding protein-like II"/>
    <property type="match status" value="2"/>
</dbReference>
<organism evidence="6 7">
    <name type="scientific">Baekduia soli</name>
    <dbReference type="NCBI Taxonomy" id="496014"/>
    <lineage>
        <taxon>Bacteria</taxon>
        <taxon>Bacillati</taxon>
        <taxon>Actinomycetota</taxon>
        <taxon>Thermoleophilia</taxon>
        <taxon>Solirubrobacterales</taxon>
        <taxon>Baekduiaceae</taxon>
        <taxon>Baekduia</taxon>
    </lineage>
</organism>
<feature type="domain" description="HTH lysR-type" evidence="5">
    <location>
        <begin position="41"/>
        <end position="98"/>
    </location>
</feature>
<evidence type="ECO:0000256" key="1">
    <source>
        <dbReference type="ARBA" id="ARBA00009437"/>
    </source>
</evidence>
<name>A0A5B8UB50_9ACTN</name>
<keyword evidence="7" id="KW-1185">Reference proteome</keyword>
<dbReference type="InterPro" id="IPR036390">
    <property type="entry name" value="WH_DNA-bd_sf"/>
</dbReference>
<keyword evidence="3" id="KW-0238">DNA-binding</keyword>
<dbReference type="PANTHER" id="PTHR30346:SF29">
    <property type="entry name" value="LYSR SUBSTRATE-BINDING"/>
    <property type="match status" value="1"/>
</dbReference>
<evidence type="ECO:0000313" key="7">
    <source>
        <dbReference type="Proteomes" id="UP000321805"/>
    </source>
</evidence>
<reference evidence="6 7" key="1">
    <citation type="journal article" date="2018" name="J. Microbiol.">
        <title>Baekduia soli gen. nov., sp. nov., a novel bacterium isolated from the soil of Baekdu Mountain and proposal of a novel family name, Baekduiaceae fam. nov.</title>
        <authorList>
            <person name="An D.S."/>
            <person name="Siddiqi M.Z."/>
            <person name="Kim K.H."/>
            <person name="Yu H.S."/>
            <person name="Im W.T."/>
        </authorList>
    </citation>
    <scope>NUCLEOTIDE SEQUENCE [LARGE SCALE GENOMIC DNA]</scope>
    <source>
        <strain evidence="6 7">BR7-21</strain>
    </source>
</reference>
<dbReference type="Gene3D" id="1.10.10.10">
    <property type="entry name" value="Winged helix-like DNA-binding domain superfamily/Winged helix DNA-binding domain"/>
    <property type="match status" value="1"/>
</dbReference>
<evidence type="ECO:0000256" key="2">
    <source>
        <dbReference type="ARBA" id="ARBA00023015"/>
    </source>
</evidence>
<proteinExistence type="inferred from homology"/>
<evidence type="ECO:0000256" key="3">
    <source>
        <dbReference type="ARBA" id="ARBA00023125"/>
    </source>
</evidence>
<comment type="similarity">
    <text evidence="1">Belongs to the LysR transcriptional regulatory family.</text>
</comment>